<dbReference type="AlphaFoldDB" id="A0A5B7GC72"/>
<protein>
    <submittedName>
        <fullName evidence="1">Uncharacterized protein</fullName>
    </submittedName>
</protein>
<accession>A0A5B7GC72</accession>
<reference evidence="1 2" key="1">
    <citation type="submission" date="2019-05" db="EMBL/GenBank/DDBJ databases">
        <title>Another draft genome of Portunus trituberculatus and its Hox gene families provides insights of decapod evolution.</title>
        <authorList>
            <person name="Jeong J.-H."/>
            <person name="Song I."/>
            <person name="Kim S."/>
            <person name="Choi T."/>
            <person name="Kim D."/>
            <person name="Ryu S."/>
            <person name="Kim W."/>
        </authorList>
    </citation>
    <scope>NUCLEOTIDE SEQUENCE [LARGE SCALE GENOMIC DNA]</scope>
    <source>
        <tissue evidence="1">Muscle</tissue>
    </source>
</reference>
<sequence length="118" mass="12783">MDLEVSPEYTHESSVFSHNNGTNFLLSINTTFPDLTYTFRKLPCRDTESVEGQTALLTLLPPPPTLPHPAASTARFRPTADSRITSGCKGLSASPGTRLSLAWLDPHSVSGFPLTGRI</sequence>
<comment type="caution">
    <text evidence="1">The sequence shown here is derived from an EMBL/GenBank/DDBJ whole genome shotgun (WGS) entry which is preliminary data.</text>
</comment>
<dbReference type="EMBL" id="VSRR010012760">
    <property type="protein sequence ID" value="MPC54945.1"/>
    <property type="molecule type" value="Genomic_DNA"/>
</dbReference>
<evidence type="ECO:0000313" key="1">
    <source>
        <dbReference type="EMBL" id="MPC54945.1"/>
    </source>
</evidence>
<organism evidence="1 2">
    <name type="scientific">Portunus trituberculatus</name>
    <name type="common">Swimming crab</name>
    <name type="synonym">Neptunus trituberculatus</name>
    <dbReference type="NCBI Taxonomy" id="210409"/>
    <lineage>
        <taxon>Eukaryota</taxon>
        <taxon>Metazoa</taxon>
        <taxon>Ecdysozoa</taxon>
        <taxon>Arthropoda</taxon>
        <taxon>Crustacea</taxon>
        <taxon>Multicrustacea</taxon>
        <taxon>Malacostraca</taxon>
        <taxon>Eumalacostraca</taxon>
        <taxon>Eucarida</taxon>
        <taxon>Decapoda</taxon>
        <taxon>Pleocyemata</taxon>
        <taxon>Brachyura</taxon>
        <taxon>Eubrachyura</taxon>
        <taxon>Portunoidea</taxon>
        <taxon>Portunidae</taxon>
        <taxon>Portuninae</taxon>
        <taxon>Portunus</taxon>
    </lineage>
</organism>
<name>A0A5B7GC72_PORTR</name>
<gene>
    <name evidence="1" type="ORF">E2C01_048874</name>
</gene>
<proteinExistence type="predicted"/>
<keyword evidence="2" id="KW-1185">Reference proteome</keyword>
<dbReference type="Proteomes" id="UP000324222">
    <property type="component" value="Unassembled WGS sequence"/>
</dbReference>
<evidence type="ECO:0000313" key="2">
    <source>
        <dbReference type="Proteomes" id="UP000324222"/>
    </source>
</evidence>